<evidence type="ECO:0000256" key="3">
    <source>
        <dbReference type="ARBA" id="ARBA00022771"/>
    </source>
</evidence>
<dbReference type="Proteomes" id="UP000242188">
    <property type="component" value="Unassembled WGS sequence"/>
</dbReference>
<dbReference type="OrthoDB" id="10377265at2759"/>
<proteinExistence type="predicted"/>
<evidence type="ECO:0000256" key="1">
    <source>
        <dbReference type="ARBA" id="ARBA00022723"/>
    </source>
</evidence>
<keyword evidence="4" id="KW-0862">Zinc</keyword>
<dbReference type="Gene3D" id="3.30.160.60">
    <property type="entry name" value="Classic Zinc Finger"/>
    <property type="match status" value="2"/>
</dbReference>
<comment type="caution">
    <text evidence="7">The sequence shown here is derived from an EMBL/GenBank/DDBJ whole genome shotgun (WGS) entry which is preliminary data.</text>
</comment>
<evidence type="ECO:0000256" key="4">
    <source>
        <dbReference type="ARBA" id="ARBA00022833"/>
    </source>
</evidence>
<dbReference type="InterPro" id="IPR013087">
    <property type="entry name" value="Znf_C2H2_type"/>
</dbReference>
<evidence type="ECO:0000313" key="7">
    <source>
        <dbReference type="EMBL" id="OWF46263.1"/>
    </source>
</evidence>
<dbReference type="GO" id="GO:0043565">
    <property type="term" value="F:sequence-specific DNA binding"/>
    <property type="evidence" value="ECO:0007669"/>
    <property type="project" value="TreeGrafter"/>
</dbReference>
<dbReference type="PANTHER" id="PTHR24408:SF58">
    <property type="entry name" value="TRANSCRIPTION FACTOR (TFIIIA), PUTATIVE (AFU_ORTHOLOGUE AFUA_1G05150)-RELATED"/>
    <property type="match status" value="1"/>
</dbReference>
<keyword evidence="1" id="KW-0479">Metal-binding</keyword>
<keyword evidence="3 5" id="KW-0863">Zinc-finger</keyword>
<dbReference type="InterPro" id="IPR036236">
    <property type="entry name" value="Znf_C2H2_sf"/>
</dbReference>
<protein>
    <submittedName>
        <fullName evidence="7">Zinc finger protein 195</fullName>
    </submittedName>
</protein>
<sequence>MTRHQRIHSGDYLKCDLCSAKFTEPCELRAHRQSRHEGISVACPVCGKLFPSKHSLSNHRAQQHPKKTFTCTFCKDRSFVKLGNLQHHIDIFHKS</sequence>
<keyword evidence="8" id="KW-1185">Reference proteome</keyword>
<dbReference type="PROSITE" id="PS50157">
    <property type="entry name" value="ZINC_FINGER_C2H2_2"/>
    <property type="match status" value="2"/>
</dbReference>
<gene>
    <name evidence="7" type="ORF">KP79_PYT13007</name>
</gene>
<dbReference type="SMART" id="SM00355">
    <property type="entry name" value="ZnF_C2H2"/>
    <property type="match status" value="3"/>
</dbReference>
<dbReference type="SUPFAM" id="SSF57667">
    <property type="entry name" value="beta-beta-alpha zinc fingers"/>
    <property type="match status" value="2"/>
</dbReference>
<dbReference type="GO" id="GO:0008270">
    <property type="term" value="F:zinc ion binding"/>
    <property type="evidence" value="ECO:0007669"/>
    <property type="project" value="UniProtKB-KW"/>
</dbReference>
<dbReference type="PROSITE" id="PS00028">
    <property type="entry name" value="ZINC_FINGER_C2H2_1"/>
    <property type="match status" value="2"/>
</dbReference>
<reference evidence="7 8" key="1">
    <citation type="journal article" date="2017" name="Nat. Ecol. Evol.">
        <title>Scallop genome provides insights into evolution of bilaterian karyotype and development.</title>
        <authorList>
            <person name="Wang S."/>
            <person name="Zhang J."/>
            <person name="Jiao W."/>
            <person name="Li J."/>
            <person name="Xun X."/>
            <person name="Sun Y."/>
            <person name="Guo X."/>
            <person name="Huan P."/>
            <person name="Dong B."/>
            <person name="Zhang L."/>
            <person name="Hu X."/>
            <person name="Sun X."/>
            <person name="Wang J."/>
            <person name="Zhao C."/>
            <person name="Wang Y."/>
            <person name="Wang D."/>
            <person name="Huang X."/>
            <person name="Wang R."/>
            <person name="Lv J."/>
            <person name="Li Y."/>
            <person name="Zhang Z."/>
            <person name="Liu B."/>
            <person name="Lu W."/>
            <person name="Hui Y."/>
            <person name="Liang J."/>
            <person name="Zhou Z."/>
            <person name="Hou R."/>
            <person name="Li X."/>
            <person name="Liu Y."/>
            <person name="Li H."/>
            <person name="Ning X."/>
            <person name="Lin Y."/>
            <person name="Zhao L."/>
            <person name="Xing Q."/>
            <person name="Dou J."/>
            <person name="Li Y."/>
            <person name="Mao J."/>
            <person name="Guo H."/>
            <person name="Dou H."/>
            <person name="Li T."/>
            <person name="Mu C."/>
            <person name="Jiang W."/>
            <person name="Fu Q."/>
            <person name="Fu X."/>
            <person name="Miao Y."/>
            <person name="Liu J."/>
            <person name="Yu Q."/>
            <person name="Li R."/>
            <person name="Liao H."/>
            <person name="Li X."/>
            <person name="Kong Y."/>
            <person name="Jiang Z."/>
            <person name="Chourrout D."/>
            <person name="Li R."/>
            <person name="Bao Z."/>
        </authorList>
    </citation>
    <scope>NUCLEOTIDE SEQUENCE [LARGE SCALE GENOMIC DNA]</scope>
    <source>
        <strain evidence="7 8">PY_sf001</strain>
    </source>
</reference>
<dbReference type="EMBL" id="NEDP02004225">
    <property type="protein sequence ID" value="OWF46263.1"/>
    <property type="molecule type" value="Genomic_DNA"/>
</dbReference>
<evidence type="ECO:0000256" key="2">
    <source>
        <dbReference type="ARBA" id="ARBA00022737"/>
    </source>
</evidence>
<evidence type="ECO:0000256" key="5">
    <source>
        <dbReference type="PROSITE-ProRule" id="PRU00042"/>
    </source>
</evidence>
<feature type="domain" description="C2H2-type" evidence="6">
    <location>
        <begin position="41"/>
        <end position="69"/>
    </location>
</feature>
<name>A0A210QC03_MIZYE</name>
<feature type="domain" description="C2H2-type" evidence="6">
    <location>
        <begin position="13"/>
        <end position="38"/>
    </location>
</feature>
<keyword evidence="2" id="KW-0677">Repeat</keyword>
<accession>A0A210QC03</accession>
<dbReference type="AlphaFoldDB" id="A0A210QC03"/>
<dbReference type="Pfam" id="PF13894">
    <property type="entry name" value="zf-C2H2_4"/>
    <property type="match status" value="1"/>
</dbReference>
<organism evidence="7 8">
    <name type="scientific">Mizuhopecten yessoensis</name>
    <name type="common">Japanese scallop</name>
    <name type="synonym">Patinopecten yessoensis</name>
    <dbReference type="NCBI Taxonomy" id="6573"/>
    <lineage>
        <taxon>Eukaryota</taxon>
        <taxon>Metazoa</taxon>
        <taxon>Spiralia</taxon>
        <taxon>Lophotrochozoa</taxon>
        <taxon>Mollusca</taxon>
        <taxon>Bivalvia</taxon>
        <taxon>Autobranchia</taxon>
        <taxon>Pteriomorphia</taxon>
        <taxon>Pectinida</taxon>
        <taxon>Pectinoidea</taxon>
        <taxon>Pectinidae</taxon>
        <taxon>Mizuhopecten</taxon>
    </lineage>
</organism>
<dbReference type="GO" id="GO:0000981">
    <property type="term" value="F:DNA-binding transcription factor activity, RNA polymerase II-specific"/>
    <property type="evidence" value="ECO:0007669"/>
    <property type="project" value="TreeGrafter"/>
</dbReference>
<evidence type="ECO:0000313" key="8">
    <source>
        <dbReference type="Proteomes" id="UP000242188"/>
    </source>
</evidence>
<dbReference type="GO" id="GO:0005634">
    <property type="term" value="C:nucleus"/>
    <property type="evidence" value="ECO:0007669"/>
    <property type="project" value="TreeGrafter"/>
</dbReference>
<dbReference type="PANTHER" id="PTHR24408">
    <property type="entry name" value="ZINC FINGER PROTEIN"/>
    <property type="match status" value="1"/>
</dbReference>
<evidence type="ECO:0000259" key="6">
    <source>
        <dbReference type="PROSITE" id="PS50157"/>
    </source>
</evidence>